<evidence type="ECO:0000256" key="4">
    <source>
        <dbReference type="ARBA" id="ARBA00022833"/>
    </source>
</evidence>
<comment type="similarity">
    <text evidence="2">Belongs to the class-II aminoacyl-tRNA synthetase family. Alax-L subfamily.</text>
</comment>
<dbReference type="InterPro" id="IPR009000">
    <property type="entry name" value="Transl_B-barrel_sf"/>
</dbReference>
<dbReference type="Pfam" id="PF07973">
    <property type="entry name" value="tRNA_SAD"/>
    <property type="match status" value="1"/>
</dbReference>
<evidence type="ECO:0000313" key="7">
    <source>
        <dbReference type="EMBL" id="GHJ84723.1"/>
    </source>
</evidence>
<evidence type="ECO:0000313" key="8">
    <source>
        <dbReference type="Proteomes" id="UP000620104"/>
    </source>
</evidence>
<dbReference type="SUPFAM" id="SSF55186">
    <property type="entry name" value="ThrRS/AlaRS common domain"/>
    <property type="match status" value="1"/>
</dbReference>
<name>A0A8H3TPU0_9TREE</name>
<keyword evidence="8" id="KW-1185">Reference proteome</keyword>
<feature type="domain" description="Threonyl/alanyl tRNA synthetase SAD" evidence="6">
    <location>
        <begin position="354"/>
        <end position="397"/>
    </location>
</feature>
<dbReference type="SUPFAM" id="SSF50447">
    <property type="entry name" value="Translation proteins"/>
    <property type="match status" value="1"/>
</dbReference>
<comment type="cofactor">
    <cofactor evidence="1">
        <name>Zn(2+)</name>
        <dbReference type="ChEBI" id="CHEBI:29105"/>
    </cofactor>
</comment>
<dbReference type="GO" id="GO:0043039">
    <property type="term" value="P:tRNA aminoacylation"/>
    <property type="evidence" value="ECO:0007669"/>
    <property type="project" value="InterPro"/>
</dbReference>
<feature type="compositionally biased region" description="Low complexity" evidence="5">
    <location>
        <begin position="81"/>
        <end position="92"/>
    </location>
</feature>
<dbReference type="Gene3D" id="3.30.980.10">
    <property type="entry name" value="Threonyl-trna Synthetase, Chain A, domain 2"/>
    <property type="match status" value="1"/>
</dbReference>
<dbReference type="Proteomes" id="UP000620104">
    <property type="component" value="Unassembled WGS sequence"/>
</dbReference>
<organism evidence="7 8">
    <name type="scientific">Naganishia liquefaciens</name>
    <dbReference type="NCBI Taxonomy" id="104408"/>
    <lineage>
        <taxon>Eukaryota</taxon>
        <taxon>Fungi</taxon>
        <taxon>Dikarya</taxon>
        <taxon>Basidiomycota</taxon>
        <taxon>Agaricomycotina</taxon>
        <taxon>Tremellomycetes</taxon>
        <taxon>Filobasidiales</taxon>
        <taxon>Filobasidiaceae</taxon>
        <taxon>Naganishia</taxon>
    </lineage>
</organism>
<dbReference type="Gene3D" id="2.40.30.130">
    <property type="match status" value="1"/>
</dbReference>
<evidence type="ECO:0000256" key="2">
    <source>
        <dbReference type="ARBA" id="ARBA00008429"/>
    </source>
</evidence>
<gene>
    <name evidence="7" type="ORF">NliqN6_1125</name>
</gene>
<proteinExistence type="inferred from homology"/>
<reference evidence="7" key="1">
    <citation type="submission" date="2020-07" db="EMBL/GenBank/DDBJ databases">
        <title>Draft Genome Sequence of a Deep-Sea Yeast, Naganishia (Cryptococcus) liquefaciens strain N6.</title>
        <authorList>
            <person name="Han Y.W."/>
            <person name="Kajitani R."/>
            <person name="Morimoto H."/>
            <person name="Parhat M."/>
            <person name="Tsubouchi H."/>
            <person name="Bakenova O."/>
            <person name="Ogata M."/>
            <person name="Argunhan B."/>
            <person name="Aoki R."/>
            <person name="Kajiwara S."/>
            <person name="Itoh T."/>
            <person name="Iwasaki H."/>
        </authorList>
    </citation>
    <scope>NUCLEOTIDE SEQUENCE</scope>
    <source>
        <strain evidence="7">N6</strain>
    </source>
</reference>
<dbReference type="SMART" id="SM00863">
    <property type="entry name" value="tRNA_SAD"/>
    <property type="match status" value="1"/>
</dbReference>
<evidence type="ECO:0000256" key="3">
    <source>
        <dbReference type="ARBA" id="ARBA00022723"/>
    </source>
</evidence>
<feature type="compositionally biased region" description="Basic and acidic residues" evidence="5">
    <location>
        <begin position="95"/>
        <end position="112"/>
    </location>
</feature>
<comment type="caution">
    <text evidence="7">The sequence shown here is derived from an EMBL/GenBank/DDBJ whole genome shotgun (WGS) entry which is preliminary data.</text>
</comment>
<dbReference type="GO" id="GO:0046872">
    <property type="term" value="F:metal ion binding"/>
    <property type="evidence" value="ECO:0007669"/>
    <property type="project" value="UniProtKB-KW"/>
</dbReference>
<dbReference type="InterPro" id="IPR018163">
    <property type="entry name" value="Thr/Ala-tRNA-synth_IIc_edit"/>
</dbReference>
<dbReference type="GO" id="GO:0002196">
    <property type="term" value="F:Ser-tRNA(Ala) deacylase activity"/>
    <property type="evidence" value="ECO:0007669"/>
    <property type="project" value="TreeGrafter"/>
</dbReference>
<keyword evidence="3" id="KW-0479">Metal-binding</keyword>
<sequence>MTIPPPPTDYQLFHADLPAPRTRPDYHRFFLDPRTLPSEKIVGTLACQRDSYLRTLSTQVAAARKARQDALLRAKGVAAQDANAPAGAQKTAKAGKKDKVKENATKLPETKGDSNDLWEVELMDTVLFPEGGGQPNDTGRLNLSPNDGSSISLPVRDVFRRGLTAVHVVQLPADPLERETAQTALTPGTPCEAQVDWERRHDQCTQHTAQHLLSAICDTHLGLPTLSWFMPPHPSTDPCYIELPRSLTPEEAQRMEDICNALVTNQWGAAEEEDAVQVWIESRLQKRGNESATGSGWQTPADANGDGQHAEKEEKDGLGLVKPMQTFGVHDEDQREWADRESRGLPKDYAGGVIRTAVIDGIDRNLCCGTHHPNLAKIGLIHILAPTTASKKPSRLFMVAGHRATKHLIAASHSLTKASVGLGCARDQVALRAEQGERARRDLARAQDRTRQELARALGSLVKWQKVENGEAGPAYRGLVMRTEEATHDFEFLGNLNTAAVENITSADSATPSYALVLHSSVVPMASNGIPEAGSLLMIMSNPPELAKQLGDEIKTQLDSIEGQQKGRVKGGGAKGRWMGKITGKWSKADASALERLIKI</sequence>
<dbReference type="GO" id="GO:0005524">
    <property type="term" value="F:ATP binding"/>
    <property type="evidence" value="ECO:0007669"/>
    <property type="project" value="InterPro"/>
</dbReference>
<dbReference type="GO" id="GO:0004812">
    <property type="term" value="F:aminoacyl-tRNA ligase activity"/>
    <property type="evidence" value="ECO:0007669"/>
    <property type="project" value="InterPro"/>
</dbReference>
<dbReference type="PANTHER" id="PTHR43462">
    <property type="entry name" value="ALANYL-TRNA EDITING PROTEIN"/>
    <property type="match status" value="1"/>
</dbReference>
<feature type="region of interest" description="Disordered" evidence="5">
    <location>
        <begin position="287"/>
        <end position="314"/>
    </location>
</feature>
<feature type="region of interest" description="Disordered" evidence="5">
    <location>
        <begin position="81"/>
        <end position="112"/>
    </location>
</feature>
<evidence type="ECO:0000256" key="1">
    <source>
        <dbReference type="ARBA" id="ARBA00001947"/>
    </source>
</evidence>
<accession>A0A8H3TPU0</accession>
<dbReference type="InterPro" id="IPR051335">
    <property type="entry name" value="Alanyl-tRNA_Editing_Enzymes"/>
</dbReference>
<dbReference type="PANTHER" id="PTHR43462:SF1">
    <property type="entry name" value="ALANYL-TRNA EDITING PROTEIN AARSD1"/>
    <property type="match status" value="1"/>
</dbReference>
<dbReference type="EMBL" id="BLZA01000009">
    <property type="protein sequence ID" value="GHJ84723.1"/>
    <property type="molecule type" value="Genomic_DNA"/>
</dbReference>
<keyword evidence="4" id="KW-0862">Zinc</keyword>
<evidence type="ECO:0000256" key="5">
    <source>
        <dbReference type="SAM" id="MobiDB-lite"/>
    </source>
</evidence>
<dbReference type="OrthoDB" id="288942at2759"/>
<protein>
    <recommendedName>
        <fullName evidence="6">Threonyl/alanyl tRNA synthetase SAD domain-containing protein</fullName>
    </recommendedName>
</protein>
<dbReference type="InterPro" id="IPR012947">
    <property type="entry name" value="tRNA_SAD"/>
</dbReference>
<evidence type="ECO:0000259" key="6">
    <source>
        <dbReference type="SMART" id="SM00863"/>
    </source>
</evidence>
<dbReference type="AlphaFoldDB" id="A0A8H3TPU0"/>